<comment type="caution">
    <text evidence="2">The sequence shown here is derived from an EMBL/GenBank/DDBJ whole genome shotgun (WGS) entry which is preliminary data.</text>
</comment>
<organism evidence="2 3">
    <name type="scientific">Stephania yunnanensis</name>
    <dbReference type="NCBI Taxonomy" id="152371"/>
    <lineage>
        <taxon>Eukaryota</taxon>
        <taxon>Viridiplantae</taxon>
        <taxon>Streptophyta</taxon>
        <taxon>Embryophyta</taxon>
        <taxon>Tracheophyta</taxon>
        <taxon>Spermatophyta</taxon>
        <taxon>Magnoliopsida</taxon>
        <taxon>Ranunculales</taxon>
        <taxon>Menispermaceae</taxon>
        <taxon>Menispermoideae</taxon>
        <taxon>Cissampelideae</taxon>
        <taxon>Stephania</taxon>
    </lineage>
</organism>
<keyword evidence="1" id="KW-1133">Transmembrane helix</keyword>
<evidence type="ECO:0000256" key="1">
    <source>
        <dbReference type="SAM" id="Phobius"/>
    </source>
</evidence>
<proteinExistence type="predicted"/>
<dbReference type="AlphaFoldDB" id="A0AAP0DZG8"/>
<evidence type="ECO:0000313" key="2">
    <source>
        <dbReference type="EMBL" id="KAK9082340.1"/>
    </source>
</evidence>
<feature type="transmembrane region" description="Helical" evidence="1">
    <location>
        <begin position="184"/>
        <end position="206"/>
    </location>
</feature>
<keyword evidence="1" id="KW-0812">Transmembrane</keyword>
<reference evidence="2 3" key="1">
    <citation type="submission" date="2024-01" db="EMBL/GenBank/DDBJ databases">
        <title>Genome assemblies of Stephania.</title>
        <authorList>
            <person name="Yang L."/>
        </authorList>
    </citation>
    <scope>NUCLEOTIDE SEQUENCE [LARGE SCALE GENOMIC DNA]</scope>
    <source>
        <strain evidence="2">YNDBR</strain>
        <tissue evidence="2">Leaf</tissue>
    </source>
</reference>
<sequence>MARIGNGSIRRWKLIWRRGVAPGGTDGSADGSSQILGHCYQLLAQRDVDLLSSASGEIDASEFLVPVLGSNRIPVENYLLFDRSPAGIGSFVPVRAAQNLPSDGRPGTGWFGIELRRYEFGPLSPGVADGSETERSIDAYIPINYRWVKALHWLRSRVAGRDWNHSIQQRVRLKACSWFSRCSILFIETMPSIPFFVSLVAVFLLASTQHAF</sequence>
<dbReference type="EMBL" id="JBBNAF010000029">
    <property type="protein sequence ID" value="KAK9082340.1"/>
    <property type="molecule type" value="Genomic_DNA"/>
</dbReference>
<gene>
    <name evidence="2" type="ORF">Syun_031970</name>
</gene>
<name>A0AAP0DZG8_9MAGN</name>
<evidence type="ECO:0000313" key="3">
    <source>
        <dbReference type="Proteomes" id="UP001420932"/>
    </source>
</evidence>
<protein>
    <submittedName>
        <fullName evidence="2">Uncharacterized protein</fullName>
    </submittedName>
</protein>
<accession>A0AAP0DZG8</accession>
<keyword evidence="1" id="KW-0472">Membrane</keyword>
<keyword evidence="3" id="KW-1185">Reference proteome</keyword>
<dbReference type="Proteomes" id="UP001420932">
    <property type="component" value="Unassembled WGS sequence"/>
</dbReference>